<dbReference type="EMBL" id="MN739352">
    <property type="protein sequence ID" value="QHT00114.1"/>
    <property type="molecule type" value="Genomic_DNA"/>
</dbReference>
<dbReference type="InterPro" id="IPR002110">
    <property type="entry name" value="Ankyrin_rpt"/>
</dbReference>
<name>A0A6C0C9F1_9ZZZZ</name>
<dbReference type="PROSITE" id="PS50088">
    <property type="entry name" value="ANK_REPEAT"/>
    <property type="match status" value="4"/>
</dbReference>
<dbReference type="PROSITE" id="PS50297">
    <property type="entry name" value="ANK_REP_REGION"/>
    <property type="match status" value="2"/>
</dbReference>
<accession>A0A6C0C9F1</accession>
<dbReference type="AlphaFoldDB" id="A0A6C0C9F1"/>
<dbReference type="Pfam" id="PF12796">
    <property type="entry name" value="Ank_2"/>
    <property type="match status" value="2"/>
</dbReference>
<proteinExistence type="predicted"/>
<dbReference type="PANTHER" id="PTHR24198">
    <property type="entry name" value="ANKYRIN REPEAT AND PROTEIN KINASE DOMAIN-CONTAINING PROTEIN"/>
    <property type="match status" value="1"/>
</dbReference>
<keyword evidence="2" id="KW-0040">ANK repeat</keyword>
<protein>
    <submittedName>
        <fullName evidence="3">Uncharacterized protein</fullName>
    </submittedName>
</protein>
<evidence type="ECO:0000313" key="3">
    <source>
        <dbReference type="EMBL" id="QHT00114.1"/>
    </source>
</evidence>
<sequence length="287" mass="31768">MDLTLQLIQSVQTNDVENTNRLIRAGADINFIDENGKSLLYYAFAADQTDQIKTLMGNGIDLNARDMNGETQFYKACDCYDYDYASFLISIGANINITNNDGKTPVMSLFKPITSYAICRSFMLLVVHSAPCVNYGIQDVLGNTVLMYATDNPECLPIILYQNKDLDVKNLRGETALMLAVKNMNYVSVEALLVAGADPNVRDAEDDTALIVACKKQLIEIVRLIASYVKTNVDARNKLGMTALMYASINSNIPIIKILKSRNANPDLKDVDSRTAVDHAELMLVDK</sequence>
<keyword evidence="1" id="KW-0677">Repeat</keyword>
<organism evidence="3">
    <name type="scientific">viral metagenome</name>
    <dbReference type="NCBI Taxonomy" id="1070528"/>
    <lineage>
        <taxon>unclassified sequences</taxon>
        <taxon>metagenomes</taxon>
        <taxon>organismal metagenomes</taxon>
    </lineage>
</organism>
<dbReference type="PANTHER" id="PTHR24198:SF165">
    <property type="entry name" value="ANKYRIN REPEAT-CONTAINING PROTEIN-RELATED"/>
    <property type="match status" value="1"/>
</dbReference>
<evidence type="ECO:0000256" key="1">
    <source>
        <dbReference type="ARBA" id="ARBA00022737"/>
    </source>
</evidence>
<reference evidence="3" key="1">
    <citation type="journal article" date="2020" name="Nature">
        <title>Giant virus diversity and host interactions through global metagenomics.</title>
        <authorList>
            <person name="Schulz F."/>
            <person name="Roux S."/>
            <person name="Paez-Espino D."/>
            <person name="Jungbluth S."/>
            <person name="Walsh D.A."/>
            <person name="Denef V.J."/>
            <person name="McMahon K.D."/>
            <person name="Konstantinidis K.T."/>
            <person name="Eloe-Fadrosh E.A."/>
            <person name="Kyrpides N.C."/>
            <person name="Woyke T."/>
        </authorList>
    </citation>
    <scope>NUCLEOTIDE SEQUENCE</scope>
    <source>
        <strain evidence="3">GVMAG-M-3300020192-26</strain>
    </source>
</reference>
<dbReference type="InterPro" id="IPR036770">
    <property type="entry name" value="Ankyrin_rpt-contain_sf"/>
</dbReference>
<dbReference type="SUPFAM" id="SSF48403">
    <property type="entry name" value="Ankyrin repeat"/>
    <property type="match status" value="1"/>
</dbReference>
<evidence type="ECO:0000256" key="2">
    <source>
        <dbReference type="ARBA" id="ARBA00023043"/>
    </source>
</evidence>
<dbReference type="SMART" id="SM00248">
    <property type="entry name" value="ANK"/>
    <property type="match status" value="7"/>
</dbReference>
<dbReference type="Gene3D" id="1.25.40.20">
    <property type="entry name" value="Ankyrin repeat-containing domain"/>
    <property type="match status" value="2"/>
</dbReference>